<dbReference type="InterPro" id="IPR051689">
    <property type="entry name" value="Sterol_desaturase/TMEM195"/>
</dbReference>
<dbReference type="Pfam" id="PF04116">
    <property type="entry name" value="FA_hydroxylase"/>
    <property type="match status" value="1"/>
</dbReference>
<keyword evidence="4" id="KW-0560">Oxidoreductase</keyword>
<sequence length="261" mass="31085">MTIETLFTLKLSFFILGFIVFLILETVYPNRVWTSKRYKRIVFHSALAIFNTILMRIPMLFILMPVLLLVTENQGGIFYDLGPLKFILSFLILDIALYWWHRFNHTNQFLWKFHFVHHVDTHMDVGTSLRFHIGELFISTLYKAIIIYIFSITLSEFLFYELLLVLSIQFHHSNIKLSKHTDSILSKIIVTPRYHTNHHTRTRESREANYASIFTIWDKAFLSYKDASDKERLEMGLENREMELNFLSNIKYPFKKNVDST</sequence>
<reference evidence="8" key="1">
    <citation type="journal article" date="2005" name="PLoS Biol.">
        <title>New insights into metabolic properties of marine bacteria encoding proteorhodopsins.</title>
        <authorList>
            <person name="Sabehi G."/>
            <person name="Loy A."/>
            <person name="Jung K.H."/>
            <person name="Partha R."/>
            <person name="Spudich J.L."/>
            <person name="Isaacson T."/>
            <person name="Hirschberg J."/>
            <person name="Wagner M."/>
            <person name="Beja O."/>
        </authorList>
    </citation>
    <scope>NUCLEOTIDE SEQUENCE</scope>
</reference>
<dbReference type="GO" id="GO:0006643">
    <property type="term" value="P:membrane lipid metabolic process"/>
    <property type="evidence" value="ECO:0007669"/>
    <property type="project" value="TreeGrafter"/>
</dbReference>
<proteinExistence type="predicted"/>
<evidence type="ECO:0000256" key="3">
    <source>
        <dbReference type="ARBA" id="ARBA00022989"/>
    </source>
</evidence>
<feature type="transmembrane region" description="Helical" evidence="6">
    <location>
        <begin position="48"/>
        <end position="70"/>
    </location>
</feature>
<dbReference type="GO" id="GO:0005506">
    <property type="term" value="F:iron ion binding"/>
    <property type="evidence" value="ECO:0007669"/>
    <property type="project" value="InterPro"/>
</dbReference>
<protein>
    <submittedName>
        <fullName evidence="8">Predicted sterol desaturase VV1721</fullName>
    </submittedName>
</protein>
<evidence type="ECO:0000256" key="1">
    <source>
        <dbReference type="ARBA" id="ARBA00004127"/>
    </source>
</evidence>
<dbReference type="GO" id="GO:0008610">
    <property type="term" value="P:lipid biosynthetic process"/>
    <property type="evidence" value="ECO:0007669"/>
    <property type="project" value="InterPro"/>
</dbReference>
<keyword evidence="3 6" id="KW-1133">Transmembrane helix</keyword>
<keyword evidence="5 6" id="KW-0472">Membrane</keyword>
<dbReference type="GO" id="GO:0050479">
    <property type="term" value="F:glyceryl-ether monooxygenase activity"/>
    <property type="evidence" value="ECO:0007669"/>
    <property type="project" value="TreeGrafter"/>
</dbReference>
<dbReference type="PANTHER" id="PTHR21624">
    <property type="entry name" value="STEROL DESATURASE-RELATED PROTEIN"/>
    <property type="match status" value="1"/>
</dbReference>
<comment type="subcellular location">
    <subcellularLocation>
        <location evidence="1">Endomembrane system</location>
        <topology evidence="1">Multi-pass membrane protein</topology>
    </subcellularLocation>
</comment>
<evidence type="ECO:0000259" key="7">
    <source>
        <dbReference type="Pfam" id="PF04116"/>
    </source>
</evidence>
<dbReference type="GO" id="GO:0016020">
    <property type="term" value="C:membrane"/>
    <property type="evidence" value="ECO:0007669"/>
    <property type="project" value="GOC"/>
</dbReference>
<feature type="transmembrane region" description="Helical" evidence="6">
    <location>
        <begin position="7"/>
        <end position="28"/>
    </location>
</feature>
<name>Q4JN60_9BACT</name>
<evidence type="ECO:0000256" key="2">
    <source>
        <dbReference type="ARBA" id="ARBA00022692"/>
    </source>
</evidence>
<evidence type="ECO:0000313" key="8">
    <source>
        <dbReference type="EMBL" id="AAY89937.1"/>
    </source>
</evidence>
<dbReference type="EMBL" id="DQ068067">
    <property type="protein sequence ID" value="AAY89937.1"/>
    <property type="molecule type" value="Genomic_DNA"/>
</dbReference>
<feature type="transmembrane region" description="Helical" evidence="6">
    <location>
        <begin position="82"/>
        <end position="101"/>
    </location>
</feature>
<organism evidence="8">
    <name type="scientific">uncultured bacterium BAC13K9BAC</name>
    <dbReference type="NCBI Taxonomy" id="332979"/>
    <lineage>
        <taxon>Bacteria</taxon>
        <taxon>environmental samples</taxon>
    </lineage>
</organism>
<evidence type="ECO:0000256" key="6">
    <source>
        <dbReference type="SAM" id="Phobius"/>
    </source>
</evidence>
<evidence type="ECO:0000256" key="4">
    <source>
        <dbReference type="ARBA" id="ARBA00023002"/>
    </source>
</evidence>
<dbReference type="PANTHER" id="PTHR21624:SF3">
    <property type="entry name" value="FATTY ACID HYDROXYLASE DOMAIN-CONTAINING PROTEIN"/>
    <property type="match status" value="1"/>
</dbReference>
<feature type="domain" description="Fatty acid hydroxylase" evidence="7">
    <location>
        <begin position="86"/>
        <end position="221"/>
    </location>
</feature>
<evidence type="ECO:0000256" key="5">
    <source>
        <dbReference type="ARBA" id="ARBA00023136"/>
    </source>
</evidence>
<dbReference type="AlphaFoldDB" id="Q4JN60"/>
<dbReference type="InterPro" id="IPR006694">
    <property type="entry name" value="Fatty_acid_hydroxylase"/>
</dbReference>
<keyword evidence="2 6" id="KW-0812">Transmembrane</keyword>
<dbReference type="GO" id="GO:0012505">
    <property type="term" value="C:endomembrane system"/>
    <property type="evidence" value="ECO:0007669"/>
    <property type="project" value="UniProtKB-SubCell"/>
</dbReference>
<feature type="transmembrane region" description="Helical" evidence="6">
    <location>
        <begin position="145"/>
        <end position="166"/>
    </location>
</feature>
<accession>Q4JN60</accession>